<evidence type="ECO:0000256" key="4">
    <source>
        <dbReference type="ARBA" id="ARBA00023125"/>
    </source>
</evidence>
<dbReference type="GO" id="GO:0005634">
    <property type="term" value="C:nucleus"/>
    <property type="evidence" value="ECO:0007669"/>
    <property type="project" value="UniProtKB-SubCell"/>
</dbReference>
<evidence type="ECO:0000256" key="3">
    <source>
        <dbReference type="ARBA" id="ARBA00023015"/>
    </source>
</evidence>
<evidence type="ECO:0000256" key="6">
    <source>
        <dbReference type="ARBA" id="ARBA00023163"/>
    </source>
</evidence>
<organism evidence="10 11">
    <name type="scientific">Gossypium klotzschianum</name>
    <dbReference type="NCBI Taxonomy" id="34286"/>
    <lineage>
        <taxon>Eukaryota</taxon>
        <taxon>Viridiplantae</taxon>
        <taxon>Streptophyta</taxon>
        <taxon>Embryophyta</taxon>
        <taxon>Tracheophyta</taxon>
        <taxon>Spermatophyta</taxon>
        <taxon>Magnoliopsida</taxon>
        <taxon>eudicotyledons</taxon>
        <taxon>Gunneridae</taxon>
        <taxon>Pentapetalae</taxon>
        <taxon>rosids</taxon>
        <taxon>malvids</taxon>
        <taxon>Malvales</taxon>
        <taxon>Malvaceae</taxon>
        <taxon>Malvoideae</taxon>
        <taxon>Gossypium</taxon>
    </lineage>
</organism>
<evidence type="ECO:0000313" key="10">
    <source>
        <dbReference type="EMBL" id="MBA0655883.1"/>
    </source>
</evidence>
<dbReference type="PROSITE" id="PS00036">
    <property type="entry name" value="BZIP_BASIC"/>
    <property type="match status" value="1"/>
</dbReference>
<feature type="non-terminal residue" evidence="10">
    <location>
        <position position="103"/>
    </location>
</feature>
<keyword evidence="3" id="KW-0805">Transcription regulation</keyword>
<evidence type="ECO:0000256" key="5">
    <source>
        <dbReference type="ARBA" id="ARBA00023159"/>
    </source>
</evidence>
<dbReference type="SUPFAM" id="SSF57959">
    <property type="entry name" value="Leucine zipper domain"/>
    <property type="match status" value="1"/>
</dbReference>
<dbReference type="PANTHER" id="PTHR45693">
    <property type="entry name" value="TRANSCRIPTION FACTOR TGA9"/>
    <property type="match status" value="1"/>
</dbReference>
<comment type="similarity">
    <text evidence="2">Belongs to the bZIP family.</text>
</comment>
<keyword evidence="5" id="KW-0010">Activator</keyword>
<keyword evidence="7" id="KW-0539">Nucleus</keyword>
<sequence length="103" mass="11209">IQRRLAQNREAARKSRLRKKAYVQQLESSRLKLIQLEKELEQAREQGLYIGGGLEAGHLGFSRAVNPGPFVNGSSGSGLVSMLSGDSSHNILSSASMSSRKIL</sequence>
<dbReference type="PROSITE" id="PS50217">
    <property type="entry name" value="BZIP"/>
    <property type="match status" value="1"/>
</dbReference>
<dbReference type="InterPro" id="IPR004827">
    <property type="entry name" value="bZIP"/>
</dbReference>
<evidence type="ECO:0000259" key="9">
    <source>
        <dbReference type="PROSITE" id="PS50217"/>
    </source>
</evidence>
<keyword evidence="11" id="KW-1185">Reference proteome</keyword>
<keyword evidence="4" id="KW-0238">DNA-binding</keyword>
<dbReference type="OrthoDB" id="1002613at2759"/>
<protein>
    <recommendedName>
        <fullName evidence="9">BZIP domain-containing protein</fullName>
    </recommendedName>
</protein>
<reference evidence="10 11" key="1">
    <citation type="journal article" date="2019" name="Genome Biol. Evol.">
        <title>Insights into the evolution of the New World diploid cottons (Gossypium, subgenus Houzingenia) based on genome sequencing.</title>
        <authorList>
            <person name="Grover C.E."/>
            <person name="Arick M.A. 2nd"/>
            <person name="Thrash A."/>
            <person name="Conover J.L."/>
            <person name="Sanders W.S."/>
            <person name="Peterson D.G."/>
            <person name="Frelichowski J.E."/>
            <person name="Scheffler J.A."/>
            <person name="Scheffler B.E."/>
            <person name="Wendel J.F."/>
        </authorList>
    </citation>
    <scope>NUCLEOTIDE SEQUENCE [LARGE SCALE GENOMIC DNA]</scope>
    <source>
        <strain evidence="10">57</strain>
        <tissue evidence="10">Leaf</tissue>
    </source>
</reference>
<evidence type="ECO:0000256" key="8">
    <source>
        <dbReference type="SAM" id="Coils"/>
    </source>
</evidence>
<keyword evidence="6" id="KW-0804">Transcription</keyword>
<dbReference type="EMBL" id="JABFAB010000008">
    <property type="protein sequence ID" value="MBA0655883.1"/>
    <property type="molecule type" value="Genomic_DNA"/>
</dbReference>
<dbReference type="GO" id="GO:0003700">
    <property type="term" value="F:DNA-binding transcription factor activity"/>
    <property type="evidence" value="ECO:0007669"/>
    <property type="project" value="InterPro"/>
</dbReference>
<dbReference type="AlphaFoldDB" id="A0A7J8UZN3"/>
<dbReference type="Gene3D" id="1.20.5.170">
    <property type="match status" value="1"/>
</dbReference>
<keyword evidence="8" id="KW-0175">Coiled coil</keyword>
<evidence type="ECO:0000313" key="11">
    <source>
        <dbReference type="Proteomes" id="UP000593573"/>
    </source>
</evidence>
<comment type="subcellular location">
    <subcellularLocation>
        <location evidence="1">Nucleus</location>
    </subcellularLocation>
</comment>
<comment type="caution">
    <text evidence="10">The sequence shown here is derived from an EMBL/GenBank/DDBJ whole genome shotgun (WGS) entry which is preliminary data.</text>
</comment>
<evidence type="ECO:0000256" key="1">
    <source>
        <dbReference type="ARBA" id="ARBA00004123"/>
    </source>
</evidence>
<dbReference type="PANTHER" id="PTHR45693:SF36">
    <property type="entry name" value="TRANSCRIPTION FACTOR TGA4"/>
    <property type="match status" value="1"/>
</dbReference>
<name>A0A7J8UZN3_9ROSI</name>
<dbReference type="FunFam" id="1.20.5.170:FF:000019">
    <property type="entry name" value="BZIP family transcription factor"/>
    <property type="match status" value="1"/>
</dbReference>
<feature type="domain" description="BZIP" evidence="9">
    <location>
        <begin position="1"/>
        <end position="42"/>
    </location>
</feature>
<evidence type="ECO:0000256" key="7">
    <source>
        <dbReference type="ARBA" id="ARBA00023242"/>
    </source>
</evidence>
<evidence type="ECO:0000256" key="2">
    <source>
        <dbReference type="ARBA" id="ARBA00007163"/>
    </source>
</evidence>
<dbReference type="GO" id="GO:0000976">
    <property type="term" value="F:transcription cis-regulatory region binding"/>
    <property type="evidence" value="ECO:0007669"/>
    <property type="project" value="UniProtKB-ARBA"/>
</dbReference>
<feature type="coiled-coil region" evidence="8">
    <location>
        <begin position="19"/>
        <end position="46"/>
    </location>
</feature>
<gene>
    <name evidence="10" type="ORF">Goklo_008305</name>
</gene>
<dbReference type="Proteomes" id="UP000593573">
    <property type="component" value="Unassembled WGS sequence"/>
</dbReference>
<accession>A0A7J8UZN3</accession>
<proteinExistence type="inferred from homology"/>
<dbReference type="InterPro" id="IPR046347">
    <property type="entry name" value="bZIP_sf"/>
</dbReference>
<dbReference type="Pfam" id="PF00170">
    <property type="entry name" value="bZIP_1"/>
    <property type="match status" value="1"/>
</dbReference>